<dbReference type="VEuPathDB" id="VectorBase:ASTEI01949"/>
<dbReference type="VEuPathDB" id="VectorBase:ASTEI20_032861"/>
<dbReference type="VEuPathDB" id="VectorBase:ASTEI20_032780"/>
<dbReference type="STRING" id="30069.A0A182Y0G3"/>
<accession>A0A182Y0G3</accession>
<sequence length="1414" mass="163673">MGRHDTLQLFVYALCVVSVLSFQVMFENFKQIDGFELALFDLRVRKFNRTLTVLNGSVIINDWINDSLVFSLDLFHSRLGNQQFNHYPMKLPSSGCCSFIDNMYSNYGKYVEMLDNMPAKGECPFSPRTINVINFVFPQDAAPPVMPRGLWKGLLSAKRDGQHIFNVMFENVEQQLGSDVAKLDLRVRKYNRTLKVLNGSTIVPNWVDNSLELSLDLFHSRLGNQQFNHYPMKLPSSGCCSFIDNLHSNYGKYVESMENLPAKGECPFSPRSINLNNFAFPKEVIPLVMPRGLWKGQVTGKRDEEVCSPEPLKLIIMLKVSLYALFIVSTLSLKVVFENFVQLSGFDIALLDLRVRKYNRTMTVLNGSFILPTWMNNTLELSLDLFHSRLGNQQFNHYPMKLPSCGICDFLDNLQMSYEKQVAELENLPAIGECPFSPRSVIMRDFAFPQEVVSQVMPRGLWKALTFGEDSMLCDARVRKFNRTTSVLNGTFHIFHDTSKDVQYQLDMYYSRLGNQQYNLLPMKIPSAGICDFVNNLYSVYPEMTELFINFPPRYQCPIRARQMFVLDREFPSEIWPMVMRKVGLWKLDIRVTVAIVTIVLIYCSWQAFGMKLVLQTFEQTVGQESVWFDLRVRKFNRTTTIINGTIHLFIEGSNDHQIDVFYSRLGNQQFNHLPIKLPTAGICDFMDHLHTNYHQYMYIFRNAPEKGECPISKREIYVLDAEFPTETIPQILLRNGLYKSWVRCNLHGEEILNYYTIFKATDVCSKKLTLESFEQTVGKDVMWLDLRVRKYNRTSSVINGTIHLFVDGTNDYKFQLDLFYSRLGNQQFNHVPMKLPTAGICDFMDHIYTSYPKEMQFLVNGPEIGECPINRRTMYIFDQEFPTEAIPDRLLRNGLWKALVRCHLYGKEIINYSIIMVNAFKLILLCLAALGGTTTCLEILFEQFEQFSGFDIVDMKLRVRKFNRTMMTLNGTIFIRQPIDNDLVFHTDLFHSRLGNQQFNHYPGRLPTCGFCDFFDNLHNVYEEHIHDIVNVPALNECPVLVREAHILDKVFPSSVLPPFCPTGLWKIVISGRLNEEEKLNYHMVVKVANFERVEQMDDREFVNADMRVRKYNRTSMALNGTLYVNRPIDSTILFTSNAFFSRLGNQQFAHSPLHLPTANICAFLNYVHDEYSTVISDVVNFPRKFECPITERILYVKDKMFPVEVLPKPMAVGLWKMVFTGKLNGVEVIKIMASIRHCLLLCMAAACVPSVWSIKASFERFEQFFGDEYMHFDMRVRKYNRTAMTLNGTIFINQLMDNAMLLSSDVFLSRLGNQQFQHYPLHLPTGGLCDFFNHLHEEYASVIEDIENIPLQNECPITPRAMLVKDKLFPTEVLPDTLSNGLWKMVISGVINETIVMRYMISVRLNDDYMSF</sequence>
<dbReference type="Proteomes" id="UP000076408">
    <property type="component" value="Unassembled WGS sequence"/>
</dbReference>
<name>A0A182Y0G3_ANOST</name>
<dbReference type="VEuPathDB" id="VectorBase:ASTE005603"/>
<dbReference type="VEuPathDB" id="VectorBase:ASTEI20_036072"/>
<evidence type="ECO:0000313" key="1">
    <source>
        <dbReference type="EnsemblMetazoa" id="ASTEI01949-PA"/>
    </source>
</evidence>
<dbReference type="PANTHER" id="PTHR21112">
    <property type="entry name" value="CHEMOSENSORY PROTEIN A 29A-RELATED"/>
    <property type="match status" value="1"/>
</dbReference>
<dbReference type="VEuPathDB" id="VectorBase:ASTE005606"/>
<proteinExistence type="predicted"/>
<dbReference type="VEuPathDB" id="VectorBase:ASTEI20_037570"/>
<dbReference type="VEuPathDB" id="VectorBase:ASTEI20_040463"/>
<organism evidence="1 2">
    <name type="scientific">Anopheles stephensi</name>
    <name type="common">Indo-Pakistan malaria mosquito</name>
    <dbReference type="NCBI Taxonomy" id="30069"/>
    <lineage>
        <taxon>Eukaryota</taxon>
        <taxon>Metazoa</taxon>
        <taxon>Ecdysozoa</taxon>
        <taxon>Arthropoda</taxon>
        <taxon>Hexapoda</taxon>
        <taxon>Insecta</taxon>
        <taxon>Pterygota</taxon>
        <taxon>Neoptera</taxon>
        <taxon>Endopterygota</taxon>
        <taxon>Diptera</taxon>
        <taxon>Nematocera</taxon>
        <taxon>Culicoidea</taxon>
        <taxon>Culicidae</taxon>
        <taxon>Anophelinae</taxon>
        <taxon>Anopheles</taxon>
    </lineage>
</organism>
<dbReference type="EnsemblMetazoa" id="ASTEI01949-RA">
    <property type="protein sequence ID" value="ASTEI01949-PA"/>
    <property type="gene ID" value="ASTEI01949"/>
</dbReference>
<dbReference type="VEuPathDB" id="VectorBase:ASTE005604"/>
<dbReference type="VEuPathDB" id="VectorBase:ASTE005607"/>
<evidence type="ECO:0000313" key="2">
    <source>
        <dbReference type="Proteomes" id="UP000076408"/>
    </source>
</evidence>
<reference evidence="2" key="1">
    <citation type="journal article" date="2014" name="Genome Biol.">
        <title>Genome analysis of a major urban malaria vector mosquito, Anopheles stephensi.</title>
        <authorList>
            <person name="Jiang X."/>
            <person name="Peery A."/>
            <person name="Hall A.B."/>
            <person name="Sharma A."/>
            <person name="Chen X.G."/>
            <person name="Waterhouse R.M."/>
            <person name="Komissarov A."/>
            <person name="Riehle M.M."/>
            <person name="Shouche Y."/>
            <person name="Sharakhova M.V."/>
            <person name="Lawson D."/>
            <person name="Pakpour N."/>
            <person name="Arensburger P."/>
            <person name="Davidson V.L."/>
            <person name="Eiglmeier K."/>
            <person name="Emrich S."/>
            <person name="George P."/>
            <person name="Kennedy R.C."/>
            <person name="Mane S.P."/>
            <person name="Maslen G."/>
            <person name="Oringanje C."/>
            <person name="Qi Y."/>
            <person name="Settlage R."/>
            <person name="Tojo M."/>
            <person name="Tubio J.M."/>
            <person name="Unger M.F."/>
            <person name="Wang B."/>
            <person name="Vernick K.D."/>
            <person name="Ribeiro J.M."/>
            <person name="James A.A."/>
            <person name="Michel K."/>
            <person name="Riehle M.A."/>
            <person name="Luckhart S."/>
            <person name="Sharakhov I.V."/>
            <person name="Tu Z."/>
        </authorList>
    </citation>
    <scope>NUCLEOTIDE SEQUENCE [LARGE SCALE GENOMIC DNA]</scope>
    <source>
        <strain evidence="2">Indian</strain>
    </source>
</reference>
<keyword evidence="2" id="KW-1185">Reference proteome</keyword>
<dbReference type="PANTHER" id="PTHR21112:SF0">
    <property type="entry name" value="CHEMOSENSORY PROTEIN A 29A-RELATED"/>
    <property type="match status" value="1"/>
</dbReference>
<dbReference type="VEuPathDB" id="VectorBase:ASTE005605"/>
<protein>
    <submittedName>
        <fullName evidence="1">Uncharacterized protein</fullName>
    </submittedName>
</protein>
<reference evidence="1" key="2">
    <citation type="submission" date="2020-05" db="UniProtKB">
        <authorList>
            <consortium name="EnsemblMetazoa"/>
        </authorList>
    </citation>
    <scope>IDENTIFICATION</scope>
    <source>
        <strain evidence="1">Indian</strain>
    </source>
</reference>
<dbReference type="VEuPathDB" id="VectorBase:ASTEI20_037018"/>